<sequence>MPFSKPWVNFPAAKCSGVANLQRTVLIRLGRESKSDNGTTTKTSEVRSGIGDVKENQQRCLNFWWAIGTRNSLVYLIVSTNNIFNRLMPSGTGKREDLNSTSFLIKSLHGPGPTDGRYPRLKQQGPFHVPGNPPPSRNPATLSEAAVASSSH</sequence>
<dbReference type="Proteomes" id="UP001562425">
    <property type="component" value="Unassembled WGS sequence"/>
</dbReference>
<dbReference type="AlphaFoldDB" id="A0ABD1DKJ9"/>
<proteinExistence type="predicted"/>
<organism evidence="2 3">
    <name type="scientific">Culex pipiens pipiens</name>
    <name type="common">Northern house mosquito</name>
    <dbReference type="NCBI Taxonomy" id="38569"/>
    <lineage>
        <taxon>Eukaryota</taxon>
        <taxon>Metazoa</taxon>
        <taxon>Ecdysozoa</taxon>
        <taxon>Arthropoda</taxon>
        <taxon>Hexapoda</taxon>
        <taxon>Insecta</taxon>
        <taxon>Pterygota</taxon>
        <taxon>Neoptera</taxon>
        <taxon>Endopterygota</taxon>
        <taxon>Diptera</taxon>
        <taxon>Nematocera</taxon>
        <taxon>Culicoidea</taxon>
        <taxon>Culicidae</taxon>
        <taxon>Culicinae</taxon>
        <taxon>Culicini</taxon>
        <taxon>Culex</taxon>
        <taxon>Culex</taxon>
    </lineage>
</organism>
<evidence type="ECO:0000313" key="3">
    <source>
        <dbReference type="Proteomes" id="UP001562425"/>
    </source>
</evidence>
<evidence type="ECO:0000256" key="1">
    <source>
        <dbReference type="SAM" id="MobiDB-lite"/>
    </source>
</evidence>
<gene>
    <name evidence="2" type="ORF">pipiens_002085</name>
</gene>
<protein>
    <submittedName>
        <fullName evidence="2">Uncharacterized protein</fullName>
    </submittedName>
</protein>
<dbReference type="EMBL" id="JBEHCU010005300">
    <property type="protein sequence ID" value="KAL1400269.1"/>
    <property type="molecule type" value="Genomic_DNA"/>
</dbReference>
<evidence type="ECO:0000313" key="2">
    <source>
        <dbReference type="EMBL" id="KAL1400269.1"/>
    </source>
</evidence>
<reference evidence="2 3" key="1">
    <citation type="submission" date="2024-05" db="EMBL/GenBank/DDBJ databases">
        <title>Culex pipiens pipiens assembly and annotation.</title>
        <authorList>
            <person name="Alout H."/>
            <person name="Durand T."/>
        </authorList>
    </citation>
    <scope>NUCLEOTIDE SEQUENCE [LARGE SCALE GENOMIC DNA]</scope>
    <source>
        <strain evidence="2">HA-2024</strain>
        <tissue evidence="2">Whole body</tissue>
    </source>
</reference>
<comment type="caution">
    <text evidence="2">The sequence shown here is derived from an EMBL/GenBank/DDBJ whole genome shotgun (WGS) entry which is preliminary data.</text>
</comment>
<accession>A0ABD1DKJ9</accession>
<feature type="region of interest" description="Disordered" evidence="1">
    <location>
        <begin position="88"/>
        <end position="152"/>
    </location>
</feature>
<keyword evidence="3" id="KW-1185">Reference proteome</keyword>
<name>A0ABD1DKJ9_CULPP</name>